<dbReference type="Proteomes" id="UP000319783">
    <property type="component" value="Unassembled WGS sequence"/>
</dbReference>
<dbReference type="Gene3D" id="3.30.700.10">
    <property type="entry name" value="Glycoprotein, Type 4 Pilin"/>
    <property type="match status" value="1"/>
</dbReference>
<feature type="region of interest" description="Disordered" evidence="2">
    <location>
        <begin position="207"/>
        <end position="234"/>
    </location>
</feature>
<dbReference type="NCBIfam" id="TIGR02532">
    <property type="entry name" value="IV_pilin_GFxxxE"/>
    <property type="match status" value="1"/>
</dbReference>
<dbReference type="PANTHER" id="PTHR30093">
    <property type="entry name" value="GENERAL SECRETION PATHWAY PROTEIN G"/>
    <property type="match status" value="1"/>
</dbReference>
<protein>
    <recommendedName>
        <fullName evidence="6">Prepilin-type N-terminal cleavage/methylation domain-containing protein</fullName>
    </recommendedName>
</protein>
<dbReference type="PRINTS" id="PR00813">
    <property type="entry name" value="BCTERIALGSPG"/>
</dbReference>
<keyword evidence="3" id="KW-0812">Transmembrane</keyword>
<proteinExistence type="predicted"/>
<dbReference type="AlphaFoldDB" id="A0A533QIS3"/>
<organism evidence="4 5">
    <name type="scientific">Candidatus Jettenia ecosi</name>
    <dbReference type="NCBI Taxonomy" id="2494326"/>
    <lineage>
        <taxon>Bacteria</taxon>
        <taxon>Pseudomonadati</taxon>
        <taxon>Planctomycetota</taxon>
        <taxon>Candidatus Brocadiia</taxon>
        <taxon>Candidatus Brocadiales</taxon>
        <taxon>Candidatus Brocadiaceae</taxon>
        <taxon>Candidatus Jettenia</taxon>
    </lineage>
</organism>
<dbReference type="EMBL" id="SULG01000100">
    <property type="protein sequence ID" value="TLD40450.1"/>
    <property type="molecule type" value="Genomic_DNA"/>
</dbReference>
<dbReference type="InterPro" id="IPR012902">
    <property type="entry name" value="N_methyl_site"/>
</dbReference>
<sequence length="234" mass="26449">MITKNYGFTIIELLIAVTVITILMSIILPMISIIRHKAQQVVCSNNLRELFLAFEQYTNDNNGLLPRSNNDNQSRDNSKTCSAEVWFKAVDHYLTSSIIPNERDKISYEERLLLIKQDPIFKTVPLSKQDTTRTIKMNRYLVPKSECQRSIESIQNPTRTVLLFDGRIDSSGVANDFEGSHNIVAQRHSKAANILFVDGHVECIQNGDSDGTTDEGWPNSHAGRELVWDPDGDP</sequence>
<dbReference type="InterPro" id="IPR045584">
    <property type="entry name" value="Pilin-like"/>
</dbReference>
<evidence type="ECO:0000256" key="1">
    <source>
        <dbReference type="ARBA" id="ARBA00022481"/>
    </source>
</evidence>
<reference evidence="4 5" key="1">
    <citation type="submission" date="2019-04" db="EMBL/GenBank/DDBJ databases">
        <title>Genome of a novel bacterium Candidatus Jettenia ecosi reconstructed from metagenome of an anammox bioreactor.</title>
        <authorList>
            <person name="Mardanov A.V."/>
            <person name="Beletsky A.V."/>
            <person name="Ravin N.V."/>
            <person name="Botchkova E.A."/>
            <person name="Litti Y.V."/>
            <person name="Nozhevnikova A.N."/>
        </authorList>
    </citation>
    <scope>NUCLEOTIDE SEQUENCE [LARGE SCALE GENOMIC DNA]</scope>
    <source>
        <strain evidence="4">J2</strain>
    </source>
</reference>
<evidence type="ECO:0000313" key="5">
    <source>
        <dbReference type="Proteomes" id="UP000319783"/>
    </source>
</evidence>
<keyword evidence="3" id="KW-1133">Transmembrane helix</keyword>
<dbReference type="InterPro" id="IPR000983">
    <property type="entry name" value="Bac_GSPG_pilin"/>
</dbReference>
<name>A0A533QIS3_9BACT</name>
<dbReference type="SUPFAM" id="SSF54523">
    <property type="entry name" value="Pili subunits"/>
    <property type="match status" value="1"/>
</dbReference>
<dbReference type="Pfam" id="PF07963">
    <property type="entry name" value="N_methyl"/>
    <property type="match status" value="1"/>
</dbReference>
<accession>A0A533QIS3</accession>
<comment type="caution">
    <text evidence="4">The sequence shown here is derived from an EMBL/GenBank/DDBJ whole genome shotgun (WGS) entry which is preliminary data.</text>
</comment>
<keyword evidence="3" id="KW-0472">Membrane</keyword>
<evidence type="ECO:0008006" key="6">
    <source>
        <dbReference type="Google" id="ProtNLM"/>
    </source>
</evidence>
<gene>
    <name evidence="4" type="ORF">JETT_3292</name>
</gene>
<evidence type="ECO:0000256" key="3">
    <source>
        <dbReference type="SAM" id="Phobius"/>
    </source>
</evidence>
<dbReference type="GO" id="GO:0015628">
    <property type="term" value="P:protein secretion by the type II secretion system"/>
    <property type="evidence" value="ECO:0007669"/>
    <property type="project" value="InterPro"/>
</dbReference>
<feature type="transmembrane region" description="Helical" evidence="3">
    <location>
        <begin position="6"/>
        <end position="28"/>
    </location>
</feature>
<evidence type="ECO:0000313" key="4">
    <source>
        <dbReference type="EMBL" id="TLD40450.1"/>
    </source>
</evidence>
<keyword evidence="1" id="KW-0488">Methylation</keyword>
<dbReference type="GO" id="GO:0015627">
    <property type="term" value="C:type II protein secretion system complex"/>
    <property type="evidence" value="ECO:0007669"/>
    <property type="project" value="InterPro"/>
</dbReference>
<evidence type="ECO:0000256" key="2">
    <source>
        <dbReference type="SAM" id="MobiDB-lite"/>
    </source>
</evidence>